<feature type="region of interest" description="Disordered" evidence="1">
    <location>
        <begin position="1"/>
        <end position="43"/>
    </location>
</feature>
<evidence type="ECO:0000256" key="1">
    <source>
        <dbReference type="SAM" id="MobiDB-lite"/>
    </source>
</evidence>
<evidence type="ECO:0000313" key="2">
    <source>
        <dbReference type="EMBL" id="GAV29218.1"/>
    </source>
</evidence>
<comment type="caution">
    <text evidence="2">The sequence shown here is derived from an EMBL/GenBank/DDBJ whole genome shotgun (WGS) entry which is preliminary data.</text>
</comment>
<dbReference type="AlphaFoldDB" id="A0A1Q2YI45"/>
<name>A0A1Q2YI45_9ASCO</name>
<feature type="compositionally biased region" description="Basic and acidic residues" evidence="1">
    <location>
        <begin position="122"/>
        <end position="131"/>
    </location>
</feature>
<accession>A0A1Q2YI45</accession>
<dbReference type="Proteomes" id="UP000186136">
    <property type="component" value="Unassembled WGS sequence"/>
</dbReference>
<organism evidence="2 3">
    <name type="scientific">Pichia membranifaciens</name>
    <dbReference type="NCBI Taxonomy" id="4926"/>
    <lineage>
        <taxon>Eukaryota</taxon>
        <taxon>Fungi</taxon>
        <taxon>Dikarya</taxon>
        <taxon>Ascomycota</taxon>
        <taxon>Saccharomycotina</taxon>
        <taxon>Pichiomycetes</taxon>
        <taxon>Pichiales</taxon>
        <taxon>Pichiaceae</taxon>
        <taxon>Pichia</taxon>
    </lineage>
</organism>
<gene>
    <name evidence="2" type="ORF">PMKS-002700</name>
</gene>
<keyword evidence="3" id="KW-1185">Reference proteome</keyword>
<feature type="compositionally biased region" description="Basic residues" evidence="1">
    <location>
        <begin position="152"/>
        <end position="161"/>
    </location>
</feature>
<dbReference type="EMBL" id="BDGI01000105">
    <property type="protein sequence ID" value="GAV29218.1"/>
    <property type="molecule type" value="Genomic_DNA"/>
</dbReference>
<protein>
    <submittedName>
        <fullName evidence="2">Uncharacterized protein</fullName>
    </submittedName>
</protein>
<feature type="compositionally biased region" description="Low complexity" evidence="1">
    <location>
        <begin position="1"/>
        <end position="12"/>
    </location>
</feature>
<feature type="compositionally biased region" description="Basic residues" evidence="1">
    <location>
        <begin position="13"/>
        <end position="22"/>
    </location>
</feature>
<proteinExistence type="predicted"/>
<sequence length="161" mass="17627">MPTTRRTPARTQRPTRLRKHRQVASPADQGQPERGKAEQGLGAAVVKRLGHRHAEHRIPESVRCLGFPAQLRKHYQLLRQEVRGYGQSQQAEPVSNGGAGGHVQQHPAIPEQRVPESSQGARHTDLPEEQRPPGAPQRLPAAGAVGASAFQRGRRPGKVVE</sequence>
<feature type="region of interest" description="Disordered" evidence="1">
    <location>
        <begin position="84"/>
        <end position="161"/>
    </location>
</feature>
<reference evidence="2 3" key="1">
    <citation type="submission" date="2016-08" db="EMBL/GenBank/DDBJ databases">
        <title>Whole genome shotgun sequence of Pichia membranifaciens KS47-1.</title>
        <authorList>
            <person name="Konishi M."/>
            <person name="Ishida M."/>
            <person name="Arakawa T."/>
            <person name="Kato Y."/>
            <person name="Horiuchi J."/>
        </authorList>
    </citation>
    <scope>NUCLEOTIDE SEQUENCE [LARGE SCALE GENOMIC DNA]</scope>
    <source>
        <strain evidence="2 3">KS47-1</strain>
    </source>
</reference>
<evidence type="ECO:0000313" key="3">
    <source>
        <dbReference type="Proteomes" id="UP000186136"/>
    </source>
</evidence>